<evidence type="ECO:0000313" key="1">
    <source>
        <dbReference type="EMBL" id="KAH7862707.1"/>
    </source>
</evidence>
<sequence>MDQAPHVALLPSPGMGHLIPLVEFAKLLVHRHHISSTLIIPTTGPPPQTQISVLESLPENINHVFLPPVDLPEHLPNVEAQIFITVSLSLPFIRDTLKLLTSKNRLVALFVDAFGLDAHDVAKEIGVPPYIFFPSNATALSFCLHLPKLDKMVTCEYRDLPEPVKLPGCVPVHGRDLPDPVQDRSDITYKKLLENVTRFMSFEGIIVNSFLELEEGAIKALQVEESGKPPVYPIGPLIQIGLTDGSDRPKSLKWLDDQPSKSVLFVSFGSGGTLSNEQIEELALGLEMSGQKFLWVVRSPSNKSADAAFFNAESQTDPFGFLPKGFLERTKGQGFVVSSWAPQIEVLRHGSTGGFLTHCGWNSMLESVVHGMPLIAWPLYAEQKMNAVMLNEGLYVALRPKANEIGIVEREEIARVVKELMEGEEGKKVCEKMKSLQEAAGKVLNEDGSSANALAELAFRWKNQRNIKNDGILEF</sequence>
<dbReference type="Proteomes" id="UP000828048">
    <property type="component" value="Chromosome 12"/>
</dbReference>
<name>A0ACB7ZCE7_9ERIC</name>
<accession>A0ACB7ZCE7</accession>
<keyword evidence="2" id="KW-1185">Reference proteome</keyword>
<evidence type="ECO:0000313" key="2">
    <source>
        <dbReference type="Proteomes" id="UP000828048"/>
    </source>
</evidence>
<dbReference type="EMBL" id="CM037162">
    <property type="protein sequence ID" value="KAH7862707.1"/>
    <property type="molecule type" value="Genomic_DNA"/>
</dbReference>
<comment type="caution">
    <text evidence="1">The sequence shown here is derived from an EMBL/GenBank/DDBJ whole genome shotgun (WGS) entry which is preliminary data.</text>
</comment>
<protein>
    <submittedName>
        <fullName evidence="1">Uncharacterized protein</fullName>
    </submittedName>
</protein>
<proteinExistence type="predicted"/>
<organism evidence="1 2">
    <name type="scientific">Vaccinium darrowii</name>
    <dbReference type="NCBI Taxonomy" id="229202"/>
    <lineage>
        <taxon>Eukaryota</taxon>
        <taxon>Viridiplantae</taxon>
        <taxon>Streptophyta</taxon>
        <taxon>Embryophyta</taxon>
        <taxon>Tracheophyta</taxon>
        <taxon>Spermatophyta</taxon>
        <taxon>Magnoliopsida</taxon>
        <taxon>eudicotyledons</taxon>
        <taxon>Gunneridae</taxon>
        <taxon>Pentapetalae</taxon>
        <taxon>asterids</taxon>
        <taxon>Ericales</taxon>
        <taxon>Ericaceae</taxon>
        <taxon>Vaccinioideae</taxon>
        <taxon>Vaccinieae</taxon>
        <taxon>Vaccinium</taxon>
    </lineage>
</organism>
<gene>
    <name evidence="1" type="ORF">Vadar_008417</name>
</gene>
<reference evidence="1 2" key="1">
    <citation type="journal article" date="2021" name="Hortic Res">
        <title>High-quality reference genome and annotation aids understanding of berry development for evergreen blueberry (Vaccinium darrowii).</title>
        <authorList>
            <person name="Yu J."/>
            <person name="Hulse-Kemp A.M."/>
            <person name="Babiker E."/>
            <person name="Staton M."/>
        </authorList>
    </citation>
    <scope>NUCLEOTIDE SEQUENCE [LARGE SCALE GENOMIC DNA]</scope>
    <source>
        <strain evidence="2">cv. NJ 8807/NJ 8810</strain>
        <tissue evidence="1">Young leaf</tissue>
    </source>
</reference>